<keyword evidence="4 6" id="KW-0808">Transferase</keyword>
<dbReference type="EC" id="2.1.1.199" evidence="6"/>
<organism evidence="6">
    <name type="scientific">candidate division CPR1 bacterium ADurb.Bin160</name>
    <dbReference type="NCBI Taxonomy" id="1852826"/>
    <lineage>
        <taxon>Bacteria</taxon>
        <taxon>candidate division CPR1</taxon>
    </lineage>
</organism>
<dbReference type="Proteomes" id="UP000485621">
    <property type="component" value="Unassembled WGS sequence"/>
</dbReference>
<dbReference type="PANTHER" id="PTHR11265:SF0">
    <property type="entry name" value="12S RRNA N4-METHYLCYTIDINE METHYLTRANSFERASE"/>
    <property type="match status" value="1"/>
</dbReference>
<comment type="caution">
    <text evidence="6">The sequence shown here is derived from an EMBL/GenBank/DDBJ whole genome shotgun (WGS) entry which is preliminary data.</text>
</comment>
<evidence type="ECO:0000256" key="5">
    <source>
        <dbReference type="ARBA" id="ARBA00022691"/>
    </source>
</evidence>
<sequence>MRFDNKNGKSAYDIINDYSEQELIRIFVDYAEFSIPKAQEIARIMVRERKNKKIETTFELKNLLNQVGLGQKASTVIFQAIRIETNKEIDNLKLMLDQLPNVLSD</sequence>
<dbReference type="AlphaFoldDB" id="A0A1V5ZMK2"/>
<evidence type="ECO:0000256" key="2">
    <source>
        <dbReference type="ARBA" id="ARBA00022552"/>
    </source>
</evidence>
<gene>
    <name evidence="6" type="primary">rsmH</name>
    <name evidence="6" type="ORF">BWY04_00888</name>
</gene>
<keyword evidence="2" id="KW-0698">rRNA processing</keyword>
<proteinExistence type="inferred from homology"/>
<dbReference type="SUPFAM" id="SSF81799">
    <property type="entry name" value="Putative methyltransferase TM0872, insert domain"/>
    <property type="match status" value="1"/>
</dbReference>
<protein>
    <submittedName>
        <fullName evidence="6">Ribosomal RNA small subunit methyltransferase H</fullName>
        <ecNumber evidence="6">2.1.1.199</ecNumber>
    </submittedName>
</protein>
<dbReference type="Gene3D" id="1.10.150.170">
    <property type="entry name" value="Putative methyltransferase TM0872, insert domain"/>
    <property type="match status" value="1"/>
</dbReference>
<comment type="similarity">
    <text evidence="1">Belongs to the methyltransferase superfamily. RsmH family.</text>
</comment>
<keyword evidence="5" id="KW-0949">S-adenosyl-L-methionine</keyword>
<evidence type="ECO:0000256" key="4">
    <source>
        <dbReference type="ARBA" id="ARBA00022679"/>
    </source>
</evidence>
<dbReference type="InterPro" id="IPR023397">
    <property type="entry name" value="SAM-dep_MeTrfase_MraW_recog"/>
</dbReference>
<evidence type="ECO:0000256" key="3">
    <source>
        <dbReference type="ARBA" id="ARBA00022603"/>
    </source>
</evidence>
<evidence type="ECO:0000256" key="1">
    <source>
        <dbReference type="ARBA" id="ARBA00010396"/>
    </source>
</evidence>
<dbReference type="GO" id="GO:0071424">
    <property type="term" value="F:rRNA (cytosine-N4-)-methyltransferase activity"/>
    <property type="evidence" value="ECO:0007669"/>
    <property type="project" value="TreeGrafter"/>
</dbReference>
<dbReference type="Pfam" id="PF01795">
    <property type="entry name" value="Methyltransf_5"/>
    <property type="match status" value="1"/>
</dbReference>
<evidence type="ECO:0000313" key="6">
    <source>
        <dbReference type="EMBL" id="OQB41298.1"/>
    </source>
</evidence>
<dbReference type="InterPro" id="IPR002903">
    <property type="entry name" value="RsmH"/>
</dbReference>
<reference evidence="6" key="1">
    <citation type="submission" date="2017-02" db="EMBL/GenBank/DDBJ databases">
        <title>Delving into the versatile metabolic prowess of the omnipresent phylum Bacteroidetes.</title>
        <authorList>
            <person name="Nobu M.K."/>
            <person name="Mei R."/>
            <person name="Narihiro T."/>
            <person name="Kuroda K."/>
            <person name="Liu W.-T."/>
        </authorList>
    </citation>
    <scope>NUCLEOTIDE SEQUENCE</scope>
    <source>
        <strain evidence="6">ADurb.Bin160</strain>
    </source>
</reference>
<dbReference type="EMBL" id="MWDB01000019">
    <property type="protein sequence ID" value="OQB41298.1"/>
    <property type="molecule type" value="Genomic_DNA"/>
</dbReference>
<dbReference type="GO" id="GO:0005737">
    <property type="term" value="C:cytoplasm"/>
    <property type="evidence" value="ECO:0007669"/>
    <property type="project" value="TreeGrafter"/>
</dbReference>
<keyword evidence="3 6" id="KW-0489">Methyltransferase</keyword>
<dbReference type="GO" id="GO:0070475">
    <property type="term" value="P:rRNA base methylation"/>
    <property type="evidence" value="ECO:0007669"/>
    <property type="project" value="TreeGrafter"/>
</dbReference>
<dbReference type="PANTHER" id="PTHR11265">
    <property type="entry name" value="S-ADENOSYL-METHYLTRANSFERASE MRAW"/>
    <property type="match status" value="1"/>
</dbReference>
<accession>A0A1V5ZMK2</accession>
<name>A0A1V5ZMK2_9BACT</name>